<dbReference type="InterPro" id="IPR025263">
    <property type="entry name" value="YhdP_central"/>
</dbReference>
<name>A0ABY7AK86_9ALTE</name>
<dbReference type="PANTHER" id="PTHR38690:SF1">
    <property type="entry name" value="PROTEASE"/>
    <property type="match status" value="1"/>
</dbReference>
<dbReference type="PANTHER" id="PTHR38690">
    <property type="entry name" value="PROTEASE-RELATED"/>
    <property type="match status" value="1"/>
</dbReference>
<gene>
    <name evidence="4" type="ORF">OLW01_12645</name>
</gene>
<evidence type="ECO:0000313" key="5">
    <source>
        <dbReference type="Proteomes" id="UP001163726"/>
    </source>
</evidence>
<evidence type="ECO:0000259" key="3">
    <source>
        <dbReference type="Pfam" id="PF13116"/>
    </source>
</evidence>
<evidence type="ECO:0000256" key="2">
    <source>
        <dbReference type="SAM" id="Phobius"/>
    </source>
</evidence>
<keyword evidence="2" id="KW-0812">Transmembrane</keyword>
<feature type="transmembrane region" description="Helical" evidence="2">
    <location>
        <begin position="14"/>
        <end position="36"/>
    </location>
</feature>
<protein>
    <submittedName>
        <fullName evidence="4">YhdP family protein</fullName>
    </submittedName>
</protein>
<dbReference type="InterPro" id="IPR011836">
    <property type="entry name" value="YhdP"/>
</dbReference>
<keyword evidence="5" id="KW-1185">Reference proteome</keyword>
<feature type="domain" description="YhdP central" evidence="3">
    <location>
        <begin position="10"/>
        <end position="1270"/>
    </location>
</feature>
<dbReference type="Proteomes" id="UP001163726">
    <property type="component" value="Chromosome"/>
</dbReference>
<feature type="region of interest" description="Disordered" evidence="1">
    <location>
        <begin position="1272"/>
        <end position="1295"/>
    </location>
</feature>
<proteinExistence type="predicted"/>
<evidence type="ECO:0000313" key="4">
    <source>
        <dbReference type="EMBL" id="WAJ69978.1"/>
    </source>
</evidence>
<sequence>MAIKSFCAGLIRKIWVSFAILLVTLAIILSAIRLGLPYANDFKEHIAVWFEQKFDQPIDIEYLAADWRGNGPQINMKGFRFKRRPEQDSPVLVDISQVNLELDFWQTLLQRSLVVKNFVLEGVEVQVDTDKLNAAKKSGDNFALFSLFKDIFLEQFQRFDVQNSHVTIITPDEAAHQIKIHQLKWFNQNKNHQGVGEFSLEGIEADRLGFVLNLTDDGIETYSGQFYVKSDGVDLAPWVKPYLAKQVKNIHSRLKFEAWLDIKKSALSHFLLNVDPSPLNWYIGNQLHEFEIVSGQIQANFLDENPLLHFSDMSFAAGQQLWSGLDIHLKKQAKTWKMYSPRINLTPIKAVTSLFDLPNNAKQFIRAMNGEPSIDNLHLNYQNKKRWKLHAAIADVSWQEILSVPQVTGLKAQVSAKPGTIVSAWSLPESELAWESVFSKKLKLKSATATSIFTYQDDDWKLKFPHIELDLAQLNLRTALSLSPDVNNDLELSVFGEIGEVNISAVPDFLPQKLIGQQTFDYLQRALESGKVTSGQLIWQGKLNEYPFKQNQGIFKAQLALEKTRFAFQPDWPAADNVDLTLTFLNKSLLFNSRKANLLNAQLITLDAKIDDLASKDASLQLNAQLAAKGADVTEVMLQSSLQNSVGSALEQAQVEGDVNVNLDLFIPLHHSQDLNVSGDVVFDQNKITIAKTGFVFQRVNGLLEFDMDKLVGKKMTFDWGPVPYQMDFNSLQTSAGYQLNFDLLGDWPLDAILTQAGFLNMADRLKGNAHVDGHLEIMLGQNDDFNFNLNVASDMHGVTLKLPEPYQKSASQLKITNLIINGDNERALMELTSGNNLSFSAVLPYEMAKFSRAYLVLGEHILSPPATGFNIAAHLEQIDFSQYANFINDLTTDLGQLDQSPDGSAMIDLPERIRGEVKQLELGMLTWHDVNFDTQRVEQSWQTQINAKEFRGRVTAFDNWQQQGLTIAAEHFYLTLPTENETTDNNSIDNETLSGYSPTDIRNIFDSIPRVQFSCETCQLDQKNLGKVSFDISRASPNDLLLNNFKLNYRQHQISASGLWRLDNQSRSSTQLRGQINSSDFGHWLRDYQLSSAIRDSSIKADFSFNWPQPPVNLSYQYLNGDLNWRLGEGYFTEVSDKGARILSMLSLDSLVRKLKLDFRDVFSKGLFYNQMTGKVKLTNGLAYTDNTKMDGVAGNMEVKGSTDLVSQELSYDVRFSPKITSSLPVLIAWMVNPVTGIAALAIDQVLESADVISQIKFRISGTIDEPKVVETGRESREVKLPAQPSKRTPKKAK</sequence>
<dbReference type="EMBL" id="CP109965">
    <property type="protein sequence ID" value="WAJ69978.1"/>
    <property type="molecule type" value="Genomic_DNA"/>
</dbReference>
<dbReference type="NCBIfam" id="TIGR02099">
    <property type="entry name" value="YhdP family protein"/>
    <property type="match status" value="1"/>
</dbReference>
<dbReference type="Pfam" id="PF13116">
    <property type="entry name" value="YhdP"/>
    <property type="match status" value="1"/>
</dbReference>
<organism evidence="4 5">
    <name type="scientific">Catenovulum adriaticum</name>
    <dbReference type="NCBI Taxonomy" id="2984846"/>
    <lineage>
        <taxon>Bacteria</taxon>
        <taxon>Pseudomonadati</taxon>
        <taxon>Pseudomonadota</taxon>
        <taxon>Gammaproteobacteria</taxon>
        <taxon>Alteromonadales</taxon>
        <taxon>Alteromonadaceae</taxon>
        <taxon>Catenovulum</taxon>
    </lineage>
</organism>
<reference evidence="4" key="1">
    <citation type="submission" date="2022-10" db="EMBL/GenBank/DDBJ databases">
        <title>Catenovulum adriacola sp. nov. isolated in the Harbour of Susak.</title>
        <authorList>
            <person name="Schoch T."/>
            <person name="Reich S.J."/>
            <person name="Stoeferle S."/>
            <person name="Flaiz M."/>
            <person name="Kazda M."/>
            <person name="Riedel C.U."/>
            <person name="Duerre P."/>
        </authorList>
    </citation>
    <scope>NUCLEOTIDE SEQUENCE</scope>
    <source>
        <strain evidence="4">TS8</strain>
    </source>
</reference>
<accession>A0ABY7AK86</accession>
<feature type="compositionally biased region" description="Basic and acidic residues" evidence="1">
    <location>
        <begin position="1272"/>
        <end position="1281"/>
    </location>
</feature>
<dbReference type="RefSeq" id="WP_268074277.1">
    <property type="nucleotide sequence ID" value="NZ_CP109965.1"/>
</dbReference>
<keyword evidence="2" id="KW-1133">Transmembrane helix</keyword>
<keyword evidence="2" id="KW-0472">Membrane</keyword>
<evidence type="ECO:0000256" key="1">
    <source>
        <dbReference type="SAM" id="MobiDB-lite"/>
    </source>
</evidence>